<protein>
    <submittedName>
        <fullName evidence="3">Tetratricopeptide repeat protein</fullName>
    </submittedName>
</protein>
<feature type="compositionally biased region" description="Low complexity" evidence="1">
    <location>
        <begin position="179"/>
        <end position="192"/>
    </location>
</feature>
<dbReference type="RefSeq" id="WP_394823460.1">
    <property type="nucleotide sequence ID" value="NZ_CP089984.1"/>
</dbReference>
<feature type="transmembrane region" description="Helical" evidence="2">
    <location>
        <begin position="266"/>
        <end position="287"/>
    </location>
</feature>
<organism evidence="3 4">
    <name type="scientific">Pendulispora albinea</name>
    <dbReference type="NCBI Taxonomy" id="2741071"/>
    <lineage>
        <taxon>Bacteria</taxon>
        <taxon>Pseudomonadati</taxon>
        <taxon>Myxococcota</taxon>
        <taxon>Myxococcia</taxon>
        <taxon>Myxococcales</taxon>
        <taxon>Sorangiineae</taxon>
        <taxon>Pendulisporaceae</taxon>
        <taxon>Pendulispora</taxon>
    </lineage>
</organism>
<keyword evidence="4" id="KW-1185">Reference proteome</keyword>
<accession>A0ABZ2LW48</accession>
<sequence>MLFVAAPAHAQTTAAKQEARQLFDRGVAYAKQGAYAEACPMFERSEALDSGIGTQFNLADCYEHTGRPASAYKLFRMVERTARIAGKREPEEKAGQRANALLPKVPKLRWVTKEPARDLEVKVDREPAPKGDEPVLVDPGTHDVTASAPRKRPWRSSVSVTKEPRLTEVIIPALEDEPAPTAGAPAASAAREPPGDAAPQSSWSTQRTLALVTAGVGVVGLGVGTYFGLQSKSAHDDADKECPDRHACTTQAGVSKWDDATSKGTISTIAFAAGGAALVAGGILWFTAPKDPAPAAKAARVRVVPAFAPNHAGLVVSGGFM</sequence>
<keyword evidence="2" id="KW-0812">Transmembrane</keyword>
<dbReference type="EMBL" id="CP089984">
    <property type="protein sequence ID" value="WXB13844.1"/>
    <property type="molecule type" value="Genomic_DNA"/>
</dbReference>
<dbReference type="SUPFAM" id="SSF48452">
    <property type="entry name" value="TPR-like"/>
    <property type="match status" value="1"/>
</dbReference>
<dbReference type="InterPro" id="IPR011990">
    <property type="entry name" value="TPR-like_helical_dom_sf"/>
</dbReference>
<evidence type="ECO:0000313" key="3">
    <source>
        <dbReference type="EMBL" id="WXB13844.1"/>
    </source>
</evidence>
<feature type="region of interest" description="Disordered" evidence="1">
    <location>
        <begin position="123"/>
        <end position="159"/>
    </location>
</feature>
<gene>
    <name evidence="3" type="ORF">LZC94_39170</name>
</gene>
<evidence type="ECO:0000313" key="4">
    <source>
        <dbReference type="Proteomes" id="UP001370348"/>
    </source>
</evidence>
<feature type="transmembrane region" description="Helical" evidence="2">
    <location>
        <begin position="209"/>
        <end position="229"/>
    </location>
</feature>
<feature type="region of interest" description="Disordered" evidence="1">
    <location>
        <begin position="172"/>
        <end position="204"/>
    </location>
</feature>
<keyword evidence="2" id="KW-0472">Membrane</keyword>
<dbReference type="Proteomes" id="UP001370348">
    <property type="component" value="Chromosome"/>
</dbReference>
<evidence type="ECO:0000256" key="2">
    <source>
        <dbReference type="SAM" id="Phobius"/>
    </source>
</evidence>
<proteinExistence type="predicted"/>
<name>A0ABZ2LW48_9BACT</name>
<keyword evidence="2" id="KW-1133">Transmembrane helix</keyword>
<feature type="compositionally biased region" description="Basic and acidic residues" evidence="1">
    <location>
        <begin position="123"/>
        <end position="133"/>
    </location>
</feature>
<dbReference type="Gene3D" id="1.25.40.10">
    <property type="entry name" value="Tetratricopeptide repeat domain"/>
    <property type="match status" value="1"/>
</dbReference>
<evidence type="ECO:0000256" key="1">
    <source>
        <dbReference type="SAM" id="MobiDB-lite"/>
    </source>
</evidence>
<reference evidence="3 4" key="1">
    <citation type="submission" date="2021-12" db="EMBL/GenBank/DDBJ databases">
        <title>Discovery of the Pendulisporaceae a myxobacterial family with distinct sporulation behavior and unique specialized metabolism.</title>
        <authorList>
            <person name="Garcia R."/>
            <person name="Popoff A."/>
            <person name="Bader C.D."/>
            <person name="Loehr J."/>
            <person name="Walesch S."/>
            <person name="Walt C."/>
            <person name="Boldt J."/>
            <person name="Bunk B."/>
            <person name="Haeckl F.J.F.P.J."/>
            <person name="Gunesch A.P."/>
            <person name="Birkelbach J."/>
            <person name="Nuebel U."/>
            <person name="Pietschmann T."/>
            <person name="Bach T."/>
            <person name="Mueller R."/>
        </authorList>
    </citation>
    <scope>NUCLEOTIDE SEQUENCE [LARGE SCALE GENOMIC DNA]</scope>
    <source>
        <strain evidence="3 4">MSr11954</strain>
    </source>
</reference>